<accession>I7MDJ0</accession>
<feature type="compositionally biased region" description="Basic and acidic residues" evidence="1">
    <location>
        <begin position="363"/>
        <end position="372"/>
    </location>
</feature>
<feature type="region of interest" description="Disordered" evidence="1">
    <location>
        <begin position="472"/>
        <end position="509"/>
    </location>
</feature>
<sequence length="615" mass="72687">MQQQPIILNNMPNQFQYNQNILANTSMKMIQPFVPSYFQIQQQQPRISQFQHDMCEIDKKIVKCAFKKKRMLKRLLTWIALLQQEKELEKKKLDFQIYQKKYTKNNTMQDANTLQKINNKSVKFEEENQILKKKSSQENKQPSQSSSDVNQSLCKYTPQQTELPPSYSSNSSQDINQSLSQHTLQKISVTPPSQEVNQSLSQHTPQKTEVIPSQDVYNKLHDQKTQKLKNQIIQSNEDASFEETPKFNQKNIQSNQGTQDSCLVEKRDHQKLSDTSRKQNNSVNDSQVTHLKRSKVSEFDCEDSQLNINREKNRDHPQKNMKKSDKSQCKYLQKQKQKPYQQTEKTSQKALQKMQKEKHKSHKNSEQELEYNRYKYQSYKQVKVEENNFNDEFEKHSDFDFEFEEITKNFNQKQQIVDKNLNLIQVTNNFQNKSLQKSTVEENQNANNNNLQKQEQTQQDHDKQVKDLDFQTPVKSTCENQSSKESSLNKEQSREKQFNYSTEKKVQNQNCHLLNSPNESAIESTQPSQNEQFQSSLMSQSNDQTQLISHFSNTKIEQLEEQLIQFISEGQRDLDSVLEKAYHLRESLGLTKKDLTLSEKWYKQFLQKYQIEFEE</sequence>
<dbReference type="GeneID" id="7832537"/>
<feature type="compositionally biased region" description="Polar residues" evidence="1">
    <location>
        <begin position="278"/>
        <end position="289"/>
    </location>
</feature>
<gene>
    <name evidence="2" type="ORF">TTHERM_00540200</name>
</gene>
<dbReference type="RefSeq" id="XP_001007945.3">
    <property type="nucleotide sequence ID" value="XM_001007945.3"/>
</dbReference>
<dbReference type="Proteomes" id="UP000009168">
    <property type="component" value="Unassembled WGS sequence"/>
</dbReference>
<name>I7MDJ0_TETTS</name>
<feature type="compositionally biased region" description="Polar residues" evidence="1">
    <location>
        <begin position="138"/>
        <end position="207"/>
    </location>
</feature>
<dbReference type="EMBL" id="GG662849">
    <property type="protein sequence ID" value="EAR87700.3"/>
    <property type="molecule type" value="Genomic_DNA"/>
</dbReference>
<dbReference type="KEGG" id="tet:TTHERM_00540200"/>
<evidence type="ECO:0000313" key="3">
    <source>
        <dbReference type="Proteomes" id="UP000009168"/>
    </source>
</evidence>
<feature type="region of interest" description="Disordered" evidence="1">
    <location>
        <begin position="238"/>
        <end position="372"/>
    </location>
</feature>
<proteinExistence type="predicted"/>
<evidence type="ECO:0000313" key="2">
    <source>
        <dbReference type="EMBL" id="EAR87700.3"/>
    </source>
</evidence>
<organism evidence="2 3">
    <name type="scientific">Tetrahymena thermophila (strain SB210)</name>
    <dbReference type="NCBI Taxonomy" id="312017"/>
    <lineage>
        <taxon>Eukaryota</taxon>
        <taxon>Sar</taxon>
        <taxon>Alveolata</taxon>
        <taxon>Ciliophora</taxon>
        <taxon>Intramacronucleata</taxon>
        <taxon>Oligohymenophorea</taxon>
        <taxon>Hymenostomatida</taxon>
        <taxon>Tetrahymenina</taxon>
        <taxon>Tetrahymenidae</taxon>
        <taxon>Tetrahymena</taxon>
    </lineage>
</organism>
<feature type="compositionally biased region" description="Polar residues" evidence="1">
    <location>
        <begin position="246"/>
        <end position="261"/>
    </location>
</feature>
<reference evidence="3" key="1">
    <citation type="journal article" date="2006" name="PLoS Biol.">
        <title>Macronuclear genome sequence of the ciliate Tetrahymena thermophila, a model eukaryote.</title>
        <authorList>
            <person name="Eisen J.A."/>
            <person name="Coyne R.S."/>
            <person name="Wu M."/>
            <person name="Wu D."/>
            <person name="Thiagarajan M."/>
            <person name="Wortman J.R."/>
            <person name="Badger J.H."/>
            <person name="Ren Q."/>
            <person name="Amedeo P."/>
            <person name="Jones K.M."/>
            <person name="Tallon L.J."/>
            <person name="Delcher A.L."/>
            <person name="Salzberg S.L."/>
            <person name="Silva J.C."/>
            <person name="Haas B.J."/>
            <person name="Majoros W.H."/>
            <person name="Farzad M."/>
            <person name="Carlton J.M."/>
            <person name="Smith R.K. Jr."/>
            <person name="Garg J."/>
            <person name="Pearlman R.E."/>
            <person name="Karrer K.M."/>
            <person name="Sun L."/>
            <person name="Manning G."/>
            <person name="Elde N.C."/>
            <person name="Turkewitz A.P."/>
            <person name="Asai D.J."/>
            <person name="Wilkes D.E."/>
            <person name="Wang Y."/>
            <person name="Cai H."/>
            <person name="Collins K."/>
            <person name="Stewart B.A."/>
            <person name="Lee S.R."/>
            <person name="Wilamowska K."/>
            <person name="Weinberg Z."/>
            <person name="Ruzzo W.L."/>
            <person name="Wloga D."/>
            <person name="Gaertig J."/>
            <person name="Frankel J."/>
            <person name="Tsao C.-C."/>
            <person name="Gorovsky M.A."/>
            <person name="Keeling P.J."/>
            <person name="Waller R.F."/>
            <person name="Patron N.J."/>
            <person name="Cherry J.M."/>
            <person name="Stover N.A."/>
            <person name="Krieger C.J."/>
            <person name="del Toro C."/>
            <person name="Ryder H.F."/>
            <person name="Williamson S.C."/>
            <person name="Barbeau R.A."/>
            <person name="Hamilton E.P."/>
            <person name="Orias E."/>
        </authorList>
    </citation>
    <scope>NUCLEOTIDE SEQUENCE [LARGE SCALE GENOMIC DNA]</scope>
    <source>
        <strain evidence="3">SB210</strain>
    </source>
</reference>
<feature type="compositionally biased region" description="Polar residues" evidence="1">
    <location>
        <begin position="473"/>
        <end position="486"/>
    </location>
</feature>
<dbReference type="InParanoid" id="I7MDJ0"/>
<protein>
    <submittedName>
        <fullName evidence="2">Uncharacterized protein</fullName>
    </submittedName>
</protein>
<feature type="compositionally biased region" description="Basic and acidic residues" evidence="1">
    <location>
        <begin position="487"/>
        <end position="506"/>
    </location>
</feature>
<feature type="compositionally biased region" description="Low complexity" evidence="1">
    <location>
        <begin position="329"/>
        <end position="345"/>
    </location>
</feature>
<evidence type="ECO:0000256" key="1">
    <source>
        <dbReference type="SAM" id="MobiDB-lite"/>
    </source>
</evidence>
<feature type="region of interest" description="Disordered" evidence="1">
    <location>
        <begin position="128"/>
        <end position="212"/>
    </location>
</feature>
<feature type="compositionally biased region" description="Basic and acidic residues" evidence="1">
    <location>
        <begin position="263"/>
        <end position="277"/>
    </location>
</feature>
<dbReference type="AlphaFoldDB" id="I7MDJ0"/>
<feature type="compositionally biased region" description="Basic and acidic residues" evidence="1">
    <location>
        <begin position="309"/>
        <end position="328"/>
    </location>
</feature>
<keyword evidence="3" id="KW-1185">Reference proteome</keyword>